<organism evidence="2 3">
    <name type="scientific">Polaromonas naphthalenivorans (strain CJ2)</name>
    <dbReference type="NCBI Taxonomy" id="365044"/>
    <lineage>
        <taxon>Bacteria</taxon>
        <taxon>Pseudomonadati</taxon>
        <taxon>Pseudomonadota</taxon>
        <taxon>Betaproteobacteria</taxon>
        <taxon>Burkholderiales</taxon>
        <taxon>Comamonadaceae</taxon>
        <taxon>Polaromonas</taxon>
    </lineage>
</organism>
<dbReference type="PANTHER" id="PTHR43245">
    <property type="entry name" value="BIFUNCTIONAL POLYMYXIN RESISTANCE PROTEIN ARNA"/>
    <property type="match status" value="1"/>
</dbReference>
<dbReference type="InterPro" id="IPR036291">
    <property type="entry name" value="NAD(P)-bd_dom_sf"/>
</dbReference>
<dbReference type="Gene3D" id="3.40.50.720">
    <property type="entry name" value="NAD(P)-binding Rossmann-like Domain"/>
    <property type="match status" value="1"/>
</dbReference>
<dbReference type="Pfam" id="PF01370">
    <property type="entry name" value="Epimerase"/>
    <property type="match status" value="1"/>
</dbReference>
<evidence type="ECO:0000259" key="1">
    <source>
        <dbReference type="Pfam" id="PF01370"/>
    </source>
</evidence>
<dbReference type="Proteomes" id="UP000000644">
    <property type="component" value="Chromosome"/>
</dbReference>
<dbReference type="AlphaFoldDB" id="A1VT03"/>
<dbReference type="STRING" id="365044.Pnap_3484"/>
<evidence type="ECO:0000313" key="3">
    <source>
        <dbReference type="Proteomes" id="UP000000644"/>
    </source>
</evidence>
<dbReference type="eggNOG" id="COG0451">
    <property type="taxonomic scope" value="Bacteria"/>
</dbReference>
<gene>
    <name evidence="2" type="ordered locus">Pnap_3484</name>
</gene>
<dbReference type="HOGENOM" id="CLU_007383_6_1_4"/>
<accession>A1VT03</accession>
<protein>
    <submittedName>
        <fullName evidence="2">NAD-dependent epimerase/dehydratase</fullName>
    </submittedName>
</protein>
<dbReference type="EMBL" id="CP000529">
    <property type="protein sequence ID" value="ABM38781.1"/>
    <property type="molecule type" value="Genomic_DNA"/>
</dbReference>
<dbReference type="InterPro" id="IPR001509">
    <property type="entry name" value="Epimerase_deHydtase"/>
</dbReference>
<proteinExistence type="predicted"/>
<dbReference type="RefSeq" id="WP_011802852.1">
    <property type="nucleotide sequence ID" value="NC_008781.1"/>
</dbReference>
<dbReference type="OrthoDB" id="5295702at2"/>
<dbReference type="InterPro" id="IPR050177">
    <property type="entry name" value="Lipid_A_modif_metabolic_enz"/>
</dbReference>
<dbReference type="SUPFAM" id="SSF51735">
    <property type="entry name" value="NAD(P)-binding Rossmann-fold domains"/>
    <property type="match status" value="1"/>
</dbReference>
<feature type="domain" description="NAD-dependent epimerase/dehydratase" evidence="1">
    <location>
        <begin position="3"/>
        <end position="230"/>
    </location>
</feature>
<reference evidence="3" key="1">
    <citation type="journal article" date="2009" name="Environ. Microbiol.">
        <title>The genome of Polaromonas naphthalenivorans strain CJ2, isolated from coal tar-contaminated sediment, reveals physiological and metabolic versatility and evolution through extensive horizontal gene transfer.</title>
        <authorList>
            <person name="Yagi J.M."/>
            <person name="Sims D."/>
            <person name="Brettin T."/>
            <person name="Bruce D."/>
            <person name="Madsen E.L."/>
        </authorList>
    </citation>
    <scope>NUCLEOTIDE SEQUENCE [LARGE SCALE GENOMIC DNA]</scope>
    <source>
        <strain evidence="3">CJ2</strain>
    </source>
</reference>
<keyword evidence="3" id="KW-1185">Reference proteome</keyword>
<dbReference type="KEGG" id="pna:Pnap_3484"/>
<name>A1VT03_POLNA</name>
<dbReference type="PANTHER" id="PTHR43245:SF55">
    <property type="entry name" value="NAD(P)-BINDING DOMAIN-CONTAINING PROTEIN"/>
    <property type="match status" value="1"/>
</dbReference>
<evidence type="ECO:0000313" key="2">
    <source>
        <dbReference type="EMBL" id="ABM38781.1"/>
    </source>
</evidence>
<sequence length="326" mass="36103">MKIAITGASGFIGNSLCSELLSMGHEISVLTRKSEFSMASVKAVKGNLLLDGDDLQALVDGVDAIYHCAGEIKDESLMAELHIGGTRRMLDAVRESIKKNRKPVHWIQLSSVGAYGIDGPDSHRKRIINEQSPESPLGIYEITKTASDQLVREFSSQEPLFSFTILRPTIVIGSKMPNESFHAMARMIKRGFFFRVGRKEAIANYVHLDDVVGALIKCLNDSRSKGRVFIISNDCPLADVVAAFADSMRVPVPKWVMPETLLRLLVGIVGPWMRLPLTIQRINALTRQTHYSSKLIYETIGYVPSASIPEIIPKLVDESAERLLLN</sequence>